<dbReference type="InterPro" id="IPR001590">
    <property type="entry name" value="Peptidase_M12B"/>
</dbReference>
<dbReference type="Pfam" id="PF19236">
    <property type="entry name" value="ADAMTS_CR_3"/>
    <property type="match status" value="1"/>
</dbReference>
<feature type="binding site" evidence="15">
    <location>
        <position position="227"/>
    </location>
    <ligand>
        <name>Ca(2+)</name>
        <dbReference type="ChEBI" id="CHEBI:29108"/>
        <label>1</label>
    </ligand>
</feature>
<sequence length="1015" mass="113241">IMRYSHVPPLLLCLLSGLHVAAMFNWTLFLPTAQTDVETAEVIPRLLSSQETHLSEDPAYRLQHHHQWPLDFSSKEHSEAENIIVSLSAFGRSLYLNLRRERKILSRDFVIEERLRNQSVVVRHLSMKQLCFYSGFIINHTDSLASLSTCGGLTGLIQIGEDSLFIQPVGEYDPSQSFSGIKHQLVRHRCSPKSSPGQCKKKKKPKLGEEGRTKRNTMNLHKTYTLETVVVADLNMVQYHGAEVAQRFLLTIMNMVDNMFQHKSLGVTVNIKVNKLVLLHIRPEKLKISHHGQRSLESFCQWQHQEFSVPRYLGTNHITGGQYDTAVLITRTDFCVHKDEPCDTVGMAYLGGACSAKRKCVLAEDNGLNLAFTIAHELGHNMGMSHDDDHANCTSHSHIMSGEWVKGRNPNNLSWSSCSRSDLQNFLRSESQCLPICDSAGSNTTSPLSPLSLMVFQHLMCAGLWCLVDGDPSCKTKLDPPLEGTECGTDKWCRGGQCVSKAPIPQHVDGDWSPWSQWSMCSRTCGTGVQFRQRKCDNPPPGPDGRHCQPCPKGAPSFRDLQCLSYDQHASKRKADKPCMLFCSPVGHDVPALMADKVIDGTSCGPYESDLCIKGSCKKIGCDGIIGSSAKEDACGVCNGHGDSCKIVKGDFNYTKGMALKDSSKRSINSDWKIELPGDFELAGTMVRYVRRGLWEKISAKGPTKTPLHLMVLLFHDQSYGIHYEYTIPVNTSQDRSSEKQTEPEYLYVWAHSTWQNCSVQCGGGERSTAVSCMRTVNNSMEVVSNNYCQPETRPQAKVQRCNSLPCQYRWVAGEWGPCSVSCGNGLQQRQVSCVYPSLNGSFIHTKDRDCHGGKPVGQQDCEGNFCLPEWEASDWSQCSSACGRGFRTRTVRCRSPDGGCEPDSKPSQQEPCEEDVECFEWRFGDWSKCSSTCGKGVQSRVVQCMHKDTGRHGDNCPLTLRPPIYRSCYRESCFNRGDVNSASNHGKPPHPPSSNQVNRCQTLQQRFSLVPLSF</sequence>
<dbReference type="Proteomes" id="UP000002852">
    <property type="component" value="Unassembled WGS sequence"/>
</dbReference>
<dbReference type="GO" id="GO:0030198">
    <property type="term" value="P:extracellular matrix organization"/>
    <property type="evidence" value="ECO:0007669"/>
    <property type="project" value="InterPro"/>
</dbReference>
<keyword evidence="2" id="KW-0964">Secreted</keyword>
<feature type="disulfide bond" evidence="16">
    <location>
        <begin position="335"/>
        <end position="342"/>
    </location>
</feature>
<dbReference type="Pfam" id="PF01421">
    <property type="entry name" value="Reprolysin"/>
    <property type="match status" value="1"/>
</dbReference>
<feature type="active site" evidence="14 17">
    <location>
        <position position="377"/>
    </location>
</feature>
<dbReference type="PANTHER" id="PTHR13723">
    <property type="entry name" value="ADAMTS A DISINTEGRIN AND METALLOPROTEASE WITH THROMBOSPONDIN MOTIFS PROTEASE"/>
    <property type="match status" value="1"/>
</dbReference>
<dbReference type="InterPro" id="IPR050439">
    <property type="entry name" value="ADAMTS_ADAMTS-like"/>
</dbReference>
<feature type="binding site" evidence="15 17">
    <location>
        <position position="386"/>
    </location>
    <ligand>
        <name>Zn(2+)</name>
        <dbReference type="ChEBI" id="CHEBI:29105"/>
        <note>catalytic</note>
    </ligand>
</feature>
<keyword evidence="15" id="KW-0106">Calcium</keyword>
<dbReference type="InterPro" id="IPR024079">
    <property type="entry name" value="MetalloPept_cat_dom_sf"/>
</dbReference>
<keyword evidence="11" id="KW-0482">Metalloprotease</keyword>
<dbReference type="InParanoid" id="M3ZG62"/>
<dbReference type="GO" id="GO:0031012">
    <property type="term" value="C:extracellular matrix"/>
    <property type="evidence" value="ECO:0007669"/>
    <property type="project" value="TreeGrafter"/>
</dbReference>
<keyword evidence="6 15" id="KW-0479">Metal-binding</keyword>
<evidence type="ECO:0000256" key="7">
    <source>
        <dbReference type="ARBA" id="ARBA00022729"/>
    </source>
</evidence>
<feature type="binding site" evidence="15 17">
    <location>
        <position position="376"/>
    </location>
    <ligand>
        <name>Zn(2+)</name>
        <dbReference type="ChEBI" id="CHEBI:29105"/>
        <note>catalytic</note>
    </ligand>
</feature>
<dbReference type="GO" id="GO:0004222">
    <property type="term" value="F:metalloendopeptidase activity"/>
    <property type="evidence" value="ECO:0007669"/>
    <property type="project" value="InterPro"/>
</dbReference>
<keyword evidence="7" id="KW-0732">Signal</keyword>
<reference evidence="21" key="2">
    <citation type="journal article" date="2013" name="Nat. Genet.">
        <title>The genome of the platyfish, Xiphophorus maculatus, provides insights into evolutionary adaptation and several complex traits.</title>
        <authorList>
            <person name="Schartl M."/>
            <person name="Walter R.B."/>
            <person name="Shen Y."/>
            <person name="Garcia T."/>
            <person name="Catchen J."/>
            <person name="Amores A."/>
            <person name="Braasch I."/>
            <person name="Chalopin D."/>
            <person name="Volff J.N."/>
            <person name="Lesch K.P."/>
            <person name="Bisazza A."/>
            <person name="Minx P."/>
            <person name="Hillier L."/>
            <person name="Wilson R.K."/>
            <person name="Fuerstenberg S."/>
            <person name="Boore J."/>
            <person name="Searle S."/>
            <person name="Postlethwait J.H."/>
            <person name="Warren W.C."/>
        </authorList>
    </citation>
    <scope>NUCLEOTIDE SEQUENCE [LARGE SCALE GENOMIC DNA]</scope>
    <source>
        <strain evidence="21">JP 163 A</strain>
    </source>
</reference>
<feature type="binding site" evidence="15">
    <location>
        <position position="438"/>
    </location>
    <ligand>
        <name>Ca(2+)</name>
        <dbReference type="ChEBI" id="CHEBI:29108"/>
        <label>1</label>
    </ligand>
</feature>
<dbReference type="HOGENOM" id="CLU_000660_8_0_1"/>
<dbReference type="Gene3D" id="3.40.390.10">
    <property type="entry name" value="Collagenase (Catalytic Domain)"/>
    <property type="match status" value="1"/>
</dbReference>
<evidence type="ECO:0000313" key="21">
    <source>
        <dbReference type="Proteomes" id="UP000002852"/>
    </source>
</evidence>
<dbReference type="FunFam" id="3.40.390.10:FF:000001">
    <property type="entry name" value="A disintegrin and metalloproteinase with thrombospondin motifs 1"/>
    <property type="match status" value="1"/>
</dbReference>
<dbReference type="SUPFAM" id="SSF55486">
    <property type="entry name" value="Metalloproteases ('zincins'), catalytic domain"/>
    <property type="match status" value="1"/>
</dbReference>
<proteinExistence type="predicted"/>
<keyword evidence="8" id="KW-0677">Repeat</keyword>
<comment type="caution">
    <text evidence="17">Lacks conserved residue(s) required for the propagation of feature annotation.</text>
</comment>
<organism evidence="20 21">
    <name type="scientific">Xiphophorus maculatus</name>
    <name type="common">Southern platyfish</name>
    <name type="synonym">Platypoecilus maculatus</name>
    <dbReference type="NCBI Taxonomy" id="8083"/>
    <lineage>
        <taxon>Eukaryota</taxon>
        <taxon>Metazoa</taxon>
        <taxon>Chordata</taxon>
        <taxon>Craniata</taxon>
        <taxon>Vertebrata</taxon>
        <taxon>Euteleostomi</taxon>
        <taxon>Actinopterygii</taxon>
        <taxon>Neopterygii</taxon>
        <taxon>Teleostei</taxon>
        <taxon>Neoteleostei</taxon>
        <taxon>Acanthomorphata</taxon>
        <taxon>Ovalentaria</taxon>
        <taxon>Atherinomorphae</taxon>
        <taxon>Cyprinodontiformes</taxon>
        <taxon>Poeciliidae</taxon>
        <taxon>Poeciliinae</taxon>
        <taxon>Xiphophorus</taxon>
    </lineage>
</organism>
<dbReference type="Ensembl" id="ENSXMAT00000001207.2">
    <property type="protein sequence ID" value="ENSXMAP00000001204.2"/>
    <property type="gene ID" value="ENSXMAG00000001177.2"/>
</dbReference>
<dbReference type="Pfam" id="PF17771">
    <property type="entry name" value="ADAMTS_CR_2"/>
    <property type="match status" value="1"/>
</dbReference>
<feature type="binding site" evidence="15 17">
    <location>
        <position position="380"/>
    </location>
    <ligand>
        <name>Zn(2+)</name>
        <dbReference type="ChEBI" id="CHEBI:29105"/>
        <note>catalytic</note>
    </ligand>
</feature>
<evidence type="ECO:0000256" key="14">
    <source>
        <dbReference type="PIRSR" id="PIRSR613273-1"/>
    </source>
</evidence>
<keyword evidence="4" id="KW-0645">Protease</keyword>
<evidence type="ECO:0000256" key="2">
    <source>
        <dbReference type="ARBA" id="ARBA00022525"/>
    </source>
</evidence>
<keyword evidence="10 15" id="KW-0862">Zinc</keyword>
<feature type="binding site" evidence="15">
    <location>
        <position position="438"/>
    </location>
    <ligand>
        <name>Ca(2+)</name>
        <dbReference type="ChEBI" id="CHEBI:29108"/>
        <label>2</label>
    </ligand>
</feature>
<dbReference type="InterPro" id="IPR013087">
    <property type="entry name" value="Znf_C2H2_type"/>
</dbReference>
<evidence type="ECO:0000256" key="6">
    <source>
        <dbReference type="ARBA" id="ARBA00022723"/>
    </source>
</evidence>
<feature type="region of interest" description="Disordered" evidence="18">
    <location>
        <begin position="189"/>
        <end position="213"/>
    </location>
</feature>
<dbReference type="eggNOG" id="KOG3538">
    <property type="taxonomic scope" value="Eukaryota"/>
</dbReference>
<feature type="disulfide bond" evidence="16">
    <location>
        <begin position="536"/>
        <end position="548"/>
    </location>
</feature>
<dbReference type="InterPro" id="IPR002870">
    <property type="entry name" value="Peptidase_M12B_N"/>
</dbReference>
<keyword evidence="13" id="KW-0325">Glycoprotein</keyword>
<dbReference type="PRINTS" id="PR01857">
    <property type="entry name" value="ADAMTSFAMILY"/>
</dbReference>
<feature type="binding site" evidence="15">
    <location>
        <position position="433"/>
    </location>
    <ligand>
        <name>Ca(2+)</name>
        <dbReference type="ChEBI" id="CHEBI:29108"/>
        <label>1</label>
    </ligand>
</feature>
<feature type="binding site" evidence="15">
    <location>
        <position position="324"/>
    </location>
    <ligand>
        <name>Ca(2+)</name>
        <dbReference type="ChEBI" id="CHEBI:29108"/>
        <label>1</label>
    </ligand>
</feature>
<evidence type="ECO:0000256" key="15">
    <source>
        <dbReference type="PIRSR" id="PIRSR613273-2"/>
    </source>
</evidence>
<evidence type="ECO:0000256" key="1">
    <source>
        <dbReference type="ARBA" id="ARBA00004498"/>
    </source>
</evidence>
<dbReference type="SMART" id="SM00209">
    <property type="entry name" value="TSP1"/>
    <property type="match status" value="5"/>
</dbReference>
<dbReference type="InterPro" id="IPR041645">
    <property type="entry name" value="ADAMTS_CR_2"/>
</dbReference>
<comment type="cofactor">
    <cofactor evidence="15">
        <name>Zn(2+)</name>
        <dbReference type="ChEBI" id="CHEBI:29105"/>
    </cofactor>
    <text evidence="15">Binds 1 zinc ion per subunit.</text>
</comment>
<dbReference type="GO" id="GO:0006508">
    <property type="term" value="P:proteolysis"/>
    <property type="evidence" value="ECO:0007669"/>
    <property type="project" value="UniProtKB-KW"/>
</dbReference>
<feature type="disulfide bond" evidence="16">
    <location>
        <begin position="487"/>
        <end position="498"/>
    </location>
</feature>
<evidence type="ECO:0000256" key="10">
    <source>
        <dbReference type="ARBA" id="ARBA00022833"/>
    </source>
</evidence>
<feature type="disulfide bond" evidence="16">
    <location>
        <begin position="393"/>
        <end position="418"/>
    </location>
</feature>
<keyword evidence="21" id="KW-1185">Reference proteome</keyword>
<evidence type="ECO:0000256" key="5">
    <source>
        <dbReference type="ARBA" id="ARBA00022685"/>
    </source>
</evidence>
<dbReference type="Pfam" id="PF00090">
    <property type="entry name" value="TSP_1"/>
    <property type="match status" value="1"/>
</dbReference>
<protein>
    <submittedName>
        <fullName evidence="20">ADAM metallopeptidase with thrombospondin type 1 motif 17</fullName>
    </submittedName>
</protein>
<evidence type="ECO:0000256" key="4">
    <source>
        <dbReference type="ARBA" id="ARBA00022670"/>
    </source>
</evidence>
<evidence type="ECO:0000256" key="16">
    <source>
        <dbReference type="PIRSR" id="PIRSR613273-3"/>
    </source>
</evidence>
<keyword evidence="5" id="KW-0165">Cleavage on pair of basic residues</keyword>
<dbReference type="Pfam" id="PF01562">
    <property type="entry name" value="Pep_M12B_propep"/>
    <property type="match status" value="1"/>
</dbReference>
<feature type="binding site" evidence="15">
    <location>
        <position position="227"/>
    </location>
    <ligand>
        <name>Ca(2+)</name>
        <dbReference type="ChEBI" id="CHEBI:29108"/>
        <label>2</label>
    </ligand>
</feature>
<reference evidence="20" key="3">
    <citation type="submission" date="2025-08" db="UniProtKB">
        <authorList>
            <consortium name="Ensembl"/>
        </authorList>
    </citation>
    <scope>IDENTIFICATION</scope>
    <source>
        <strain evidence="20">JP 163 A</strain>
    </source>
</reference>
<keyword evidence="9" id="KW-0378">Hydrolase</keyword>
<evidence type="ECO:0000256" key="3">
    <source>
        <dbReference type="ARBA" id="ARBA00022530"/>
    </source>
</evidence>
<evidence type="ECO:0000256" key="9">
    <source>
        <dbReference type="ARBA" id="ARBA00022801"/>
    </source>
</evidence>
<dbReference type="PANTHER" id="PTHR13723:SF151">
    <property type="entry name" value="A DISINTEGRIN AND METALLOPROTEINASE WITH THROMBOSPONDIN MOTIFS 17"/>
    <property type="match status" value="1"/>
</dbReference>
<dbReference type="Pfam" id="PF05986">
    <property type="entry name" value="ADAMTS_spacer1"/>
    <property type="match status" value="1"/>
</dbReference>
<evidence type="ECO:0000256" key="18">
    <source>
        <dbReference type="SAM" id="MobiDB-lite"/>
    </source>
</evidence>
<dbReference type="AlphaFoldDB" id="M3ZG62"/>
<evidence type="ECO:0000313" key="20">
    <source>
        <dbReference type="Ensembl" id="ENSXMAP00000001204.2"/>
    </source>
</evidence>
<reference evidence="20" key="4">
    <citation type="submission" date="2025-09" db="UniProtKB">
        <authorList>
            <consortium name="Ensembl"/>
        </authorList>
    </citation>
    <scope>IDENTIFICATION</scope>
    <source>
        <strain evidence="20">JP 163 A</strain>
    </source>
</reference>
<feature type="binding site" description="in inhibited form" evidence="15">
    <location>
        <position position="199"/>
    </location>
    <ligand>
        <name>Zn(2+)</name>
        <dbReference type="ChEBI" id="CHEBI:29105"/>
        <note>catalytic</note>
    </ligand>
</feature>
<dbReference type="SUPFAM" id="SSF82895">
    <property type="entry name" value="TSP-1 type 1 repeat"/>
    <property type="match status" value="5"/>
</dbReference>
<feature type="domain" description="Peptidase M12B" evidence="19">
    <location>
        <begin position="224"/>
        <end position="429"/>
    </location>
</feature>
<evidence type="ECO:0000259" key="19">
    <source>
        <dbReference type="PROSITE" id="PS50215"/>
    </source>
</evidence>
<evidence type="ECO:0000256" key="11">
    <source>
        <dbReference type="ARBA" id="ARBA00023049"/>
    </source>
</evidence>
<dbReference type="InterPro" id="IPR010294">
    <property type="entry name" value="ADAMTS_spacer1"/>
</dbReference>
<name>M3ZG62_XIPMA</name>
<dbReference type="PROSITE" id="PS50215">
    <property type="entry name" value="ADAM_MEPRO"/>
    <property type="match status" value="1"/>
</dbReference>
<dbReference type="GO" id="GO:0046872">
    <property type="term" value="F:metal ion binding"/>
    <property type="evidence" value="ECO:0007669"/>
    <property type="project" value="UniProtKB-KW"/>
</dbReference>
<feature type="disulfide bond" evidence="16">
    <location>
        <begin position="354"/>
        <end position="433"/>
    </location>
</feature>
<evidence type="ECO:0000256" key="8">
    <source>
        <dbReference type="ARBA" id="ARBA00022737"/>
    </source>
</evidence>
<dbReference type="FunFam" id="2.20.100.10:FF:000001">
    <property type="entry name" value="semaphorin-5A isoform X1"/>
    <property type="match status" value="1"/>
</dbReference>
<dbReference type="InterPro" id="IPR036383">
    <property type="entry name" value="TSP1_rpt_sf"/>
</dbReference>
<dbReference type="PROSITE" id="PS00028">
    <property type="entry name" value="ZINC_FINGER_C2H2_1"/>
    <property type="match status" value="1"/>
</dbReference>
<dbReference type="Gene3D" id="2.20.100.10">
    <property type="entry name" value="Thrombospondin type-1 (TSP1) repeat"/>
    <property type="match status" value="5"/>
</dbReference>
<evidence type="ECO:0000256" key="12">
    <source>
        <dbReference type="ARBA" id="ARBA00023157"/>
    </source>
</evidence>
<dbReference type="PROSITE" id="PS50092">
    <property type="entry name" value="TSP1"/>
    <property type="match status" value="4"/>
</dbReference>
<evidence type="ECO:0000256" key="17">
    <source>
        <dbReference type="PROSITE-ProRule" id="PRU00276"/>
    </source>
</evidence>
<comment type="subcellular location">
    <subcellularLocation>
        <location evidence="1">Secreted</location>
        <location evidence="1">Extracellular space</location>
        <location evidence="1">Extracellular matrix</location>
    </subcellularLocation>
</comment>
<dbReference type="Gene3D" id="3.40.1620.60">
    <property type="match status" value="1"/>
</dbReference>
<accession>M3ZG62</accession>
<feature type="disulfide bond" evidence="16">
    <location>
        <begin position="461"/>
        <end position="493"/>
    </location>
</feature>
<dbReference type="GeneTree" id="ENSGT00940000158773"/>
<feature type="disulfide bond" evidence="16">
    <location>
        <begin position="525"/>
        <end position="551"/>
    </location>
</feature>
<dbReference type="Gene3D" id="2.60.120.830">
    <property type="match status" value="1"/>
</dbReference>
<keyword evidence="12 16" id="KW-1015">Disulfide bond</keyword>
<reference evidence="21" key="1">
    <citation type="submission" date="2012-01" db="EMBL/GenBank/DDBJ databases">
        <authorList>
            <person name="Walter R."/>
            <person name="Schartl M."/>
            <person name="Warren W."/>
        </authorList>
    </citation>
    <scope>NUCLEOTIDE SEQUENCE [LARGE SCALE GENOMIC DNA]</scope>
    <source>
        <strain evidence="21">JP 163 A</strain>
    </source>
</reference>
<dbReference type="FunFam" id="2.20.100.10:FF:000005">
    <property type="entry name" value="ADAM metallopeptidase with thrombospondin type 1 motif 9"/>
    <property type="match status" value="1"/>
</dbReference>
<feature type="disulfide bond" evidence="16">
    <location>
        <begin position="300"/>
        <end position="360"/>
    </location>
</feature>
<dbReference type="InterPro" id="IPR013273">
    <property type="entry name" value="ADAMTS/ADAMTS-like"/>
</dbReference>
<evidence type="ECO:0000256" key="13">
    <source>
        <dbReference type="ARBA" id="ARBA00023180"/>
    </source>
</evidence>
<dbReference type="InterPro" id="IPR000884">
    <property type="entry name" value="TSP1_rpt"/>
</dbReference>
<dbReference type="Pfam" id="PF19030">
    <property type="entry name" value="TSP1_ADAMTS"/>
    <property type="match status" value="4"/>
</dbReference>
<dbReference type="InterPro" id="IPR045371">
    <property type="entry name" value="ADAMTS_CR_3"/>
</dbReference>
<keyword evidence="3" id="KW-0272">Extracellular matrix</keyword>
<dbReference type="CDD" id="cd04273">
    <property type="entry name" value="ZnMc_ADAMTS_like"/>
    <property type="match status" value="1"/>
</dbReference>